<gene>
    <name evidence="2" type="ORF">BD293_2439</name>
</gene>
<name>A0A543KFD2_9RHOB</name>
<dbReference type="AlphaFoldDB" id="A0A543KFD2"/>
<evidence type="ECO:0000313" key="2">
    <source>
        <dbReference type="EMBL" id="TQM93789.1"/>
    </source>
</evidence>
<dbReference type="Proteomes" id="UP000320582">
    <property type="component" value="Unassembled WGS sequence"/>
</dbReference>
<sequence>MPSPKFPHSSGVCYPGTEFGCYQAVIDGTTLEWMQDGESAGTGEILEGDALDLSEQ</sequence>
<dbReference type="EMBL" id="VFPT01000001">
    <property type="protein sequence ID" value="TQM93789.1"/>
    <property type="molecule type" value="Genomic_DNA"/>
</dbReference>
<proteinExistence type="predicted"/>
<accession>A0A543KFD2</accession>
<comment type="caution">
    <text evidence="2">The sequence shown here is derived from an EMBL/GenBank/DDBJ whole genome shotgun (WGS) entry which is preliminary data.</text>
</comment>
<reference evidence="2 3" key="1">
    <citation type="submission" date="2019-06" db="EMBL/GenBank/DDBJ databases">
        <title>Genomic Encyclopedia of Archaeal and Bacterial Type Strains, Phase II (KMG-II): from individual species to whole genera.</title>
        <authorList>
            <person name="Goeker M."/>
        </authorList>
    </citation>
    <scope>NUCLEOTIDE SEQUENCE [LARGE SCALE GENOMIC DNA]</scope>
    <source>
        <strain evidence="2 3">DSM 18423</strain>
    </source>
</reference>
<organism evidence="2 3">
    <name type="scientific">Roseinatronobacter monicus</name>
    <dbReference type="NCBI Taxonomy" id="393481"/>
    <lineage>
        <taxon>Bacteria</taxon>
        <taxon>Pseudomonadati</taxon>
        <taxon>Pseudomonadota</taxon>
        <taxon>Alphaproteobacteria</taxon>
        <taxon>Rhodobacterales</taxon>
        <taxon>Paracoccaceae</taxon>
        <taxon>Roseinatronobacter</taxon>
    </lineage>
</organism>
<protein>
    <submittedName>
        <fullName evidence="2">Uncharacterized protein</fullName>
    </submittedName>
</protein>
<evidence type="ECO:0000313" key="3">
    <source>
        <dbReference type="Proteomes" id="UP000320582"/>
    </source>
</evidence>
<feature type="compositionally biased region" description="Acidic residues" evidence="1">
    <location>
        <begin position="46"/>
        <end position="56"/>
    </location>
</feature>
<keyword evidence="3" id="KW-1185">Reference proteome</keyword>
<evidence type="ECO:0000256" key="1">
    <source>
        <dbReference type="SAM" id="MobiDB-lite"/>
    </source>
</evidence>
<feature type="region of interest" description="Disordered" evidence="1">
    <location>
        <begin position="37"/>
        <end position="56"/>
    </location>
</feature>